<evidence type="ECO:0000313" key="2">
    <source>
        <dbReference type="Proteomes" id="UP000827976"/>
    </source>
</evidence>
<accession>A0ACB7UVS4</accession>
<name>A0ACB7UVS4_DIOAL</name>
<proteinExistence type="predicted"/>
<keyword evidence="2" id="KW-1185">Reference proteome</keyword>
<sequence>MEGKGRGRARNMKSTAQCMPRFTSSTNRQNRTPSPISLLERLREVVFRLIMLTAISKGGRGHHDRPQEHQHTRTTHHPDSYRSQAVEDCIEFFKQSAATSEDDGVKMSDTGKEVVGVSLTSALPVM</sequence>
<gene>
    <name evidence="1" type="ORF">IHE45_14G144400</name>
</gene>
<evidence type="ECO:0000313" key="1">
    <source>
        <dbReference type="EMBL" id="KAH7664815.1"/>
    </source>
</evidence>
<dbReference type="Proteomes" id="UP000827976">
    <property type="component" value="Chromosome 14"/>
</dbReference>
<dbReference type="EMBL" id="CM037024">
    <property type="protein sequence ID" value="KAH7664815.1"/>
    <property type="molecule type" value="Genomic_DNA"/>
</dbReference>
<protein>
    <submittedName>
        <fullName evidence="1">Uncharacterized protein</fullName>
    </submittedName>
</protein>
<reference evidence="2" key="1">
    <citation type="journal article" date="2022" name="Nat. Commun.">
        <title>Chromosome evolution and the genetic basis of agronomically important traits in greater yam.</title>
        <authorList>
            <person name="Bredeson J.V."/>
            <person name="Lyons J.B."/>
            <person name="Oniyinde I.O."/>
            <person name="Okereke N.R."/>
            <person name="Kolade O."/>
            <person name="Nnabue I."/>
            <person name="Nwadili C.O."/>
            <person name="Hribova E."/>
            <person name="Parker M."/>
            <person name="Nwogha J."/>
            <person name="Shu S."/>
            <person name="Carlson J."/>
            <person name="Kariba R."/>
            <person name="Muthemba S."/>
            <person name="Knop K."/>
            <person name="Barton G.J."/>
            <person name="Sherwood A.V."/>
            <person name="Lopez-Montes A."/>
            <person name="Asiedu R."/>
            <person name="Jamnadass R."/>
            <person name="Muchugi A."/>
            <person name="Goodstein D."/>
            <person name="Egesi C.N."/>
            <person name="Featherston J."/>
            <person name="Asfaw A."/>
            <person name="Simpson G.G."/>
            <person name="Dolezel J."/>
            <person name="Hendre P.S."/>
            <person name="Van Deynze A."/>
            <person name="Kumar P.L."/>
            <person name="Obidiegwu J.E."/>
            <person name="Bhattacharjee R."/>
            <person name="Rokhsar D.S."/>
        </authorList>
    </citation>
    <scope>NUCLEOTIDE SEQUENCE [LARGE SCALE GENOMIC DNA]</scope>
    <source>
        <strain evidence="2">cv. TDa95/00328</strain>
    </source>
</reference>
<organism evidence="1 2">
    <name type="scientific">Dioscorea alata</name>
    <name type="common">Purple yam</name>
    <dbReference type="NCBI Taxonomy" id="55571"/>
    <lineage>
        <taxon>Eukaryota</taxon>
        <taxon>Viridiplantae</taxon>
        <taxon>Streptophyta</taxon>
        <taxon>Embryophyta</taxon>
        <taxon>Tracheophyta</taxon>
        <taxon>Spermatophyta</taxon>
        <taxon>Magnoliopsida</taxon>
        <taxon>Liliopsida</taxon>
        <taxon>Dioscoreales</taxon>
        <taxon>Dioscoreaceae</taxon>
        <taxon>Dioscorea</taxon>
    </lineage>
</organism>
<comment type="caution">
    <text evidence="1">The sequence shown here is derived from an EMBL/GenBank/DDBJ whole genome shotgun (WGS) entry which is preliminary data.</text>
</comment>